<evidence type="ECO:0000256" key="10">
    <source>
        <dbReference type="ARBA" id="ARBA00048970"/>
    </source>
</evidence>
<keyword evidence="3 11" id="KW-0808">Transferase</keyword>
<evidence type="ECO:0000256" key="13">
    <source>
        <dbReference type="SAM" id="MobiDB-lite"/>
    </source>
</evidence>
<dbReference type="InterPro" id="IPR029063">
    <property type="entry name" value="SAM-dependent_MTases_sf"/>
</dbReference>
<feature type="domain" description="Ribosomal RNA methyltransferase FtsJ" evidence="14">
    <location>
        <begin position="19"/>
        <end position="222"/>
    </location>
</feature>
<dbReference type="InterPro" id="IPR002877">
    <property type="entry name" value="RNA_MeTrfase_FtsJ_dom"/>
</dbReference>
<keyword evidence="2 11" id="KW-0489">Methyltransferase</keyword>
<dbReference type="EMBL" id="FWDM01000028">
    <property type="protein sequence ID" value="SLM14576.1"/>
    <property type="molecule type" value="Genomic_DNA"/>
</dbReference>
<keyword evidence="4 11" id="KW-0949">S-adenosyl-L-methionine</keyword>
<evidence type="ECO:0000256" key="12">
    <source>
        <dbReference type="PIRSR" id="PIRSR005461-1"/>
    </source>
</evidence>
<evidence type="ECO:0000256" key="7">
    <source>
        <dbReference type="ARBA" id="ARBA00041129"/>
    </source>
</evidence>
<dbReference type="SUPFAM" id="SSF53335">
    <property type="entry name" value="S-adenosyl-L-methionine-dependent methyltransferases"/>
    <property type="match status" value="1"/>
</dbReference>
<organism evidence="15">
    <name type="scientific">uncultured spirochete</name>
    <dbReference type="NCBI Taxonomy" id="156406"/>
    <lineage>
        <taxon>Bacteria</taxon>
        <taxon>Pseudomonadati</taxon>
        <taxon>Spirochaetota</taxon>
        <taxon>Spirochaetia</taxon>
        <taxon>Spirochaetales</taxon>
        <taxon>environmental samples</taxon>
    </lineage>
</organism>
<dbReference type="GO" id="GO:0008650">
    <property type="term" value="F:rRNA (uridine-2'-O-)-methyltransferase activity"/>
    <property type="evidence" value="ECO:0007669"/>
    <property type="project" value="UniProtKB-UniRule"/>
</dbReference>
<dbReference type="HAMAP" id="MF_01547">
    <property type="entry name" value="RNA_methyltr_E"/>
    <property type="match status" value="1"/>
</dbReference>
<comment type="subcellular location">
    <subcellularLocation>
        <location evidence="11">Cytoplasm</location>
    </subcellularLocation>
</comment>
<accession>A0A3P3XKD1</accession>
<dbReference type="EC" id="2.1.1.166" evidence="6 11"/>
<evidence type="ECO:0000313" key="15">
    <source>
        <dbReference type="EMBL" id="SLM14576.1"/>
    </source>
</evidence>
<evidence type="ECO:0000256" key="3">
    <source>
        <dbReference type="ARBA" id="ARBA00022679"/>
    </source>
</evidence>
<evidence type="ECO:0000256" key="5">
    <source>
        <dbReference type="ARBA" id="ARBA00037569"/>
    </source>
</evidence>
<evidence type="ECO:0000256" key="6">
    <source>
        <dbReference type="ARBA" id="ARBA00038861"/>
    </source>
</evidence>
<gene>
    <name evidence="11 15" type="primary">rlmE</name>
    <name evidence="11" type="synonym">ftsJ</name>
    <name evidence="11" type="synonym">rrmJ</name>
    <name evidence="15" type="ORF">SPIROBIBN47_340057</name>
</gene>
<keyword evidence="1 11" id="KW-0698">rRNA processing</keyword>
<comment type="similarity">
    <text evidence="11">Belongs to the class I-like SAM-binding methyltransferase superfamily. RNA methyltransferase RlmE family.</text>
</comment>
<dbReference type="PANTHER" id="PTHR10920:SF18">
    <property type="entry name" value="RRNA METHYLTRANSFERASE 2, MITOCHONDRIAL"/>
    <property type="match status" value="1"/>
</dbReference>
<dbReference type="Gene3D" id="3.40.50.150">
    <property type="entry name" value="Vaccinia Virus protein VP39"/>
    <property type="match status" value="1"/>
</dbReference>
<dbReference type="InterPro" id="IPR015507">
    <property type="entry name" value="rRNA-MeTfrase_E"/>
</dbReference>
<dbReference type="PANTHER" id="PTHR10920">
    <property type="entry name" value="RIBOSOMAL RNA METHYLTRANSFERASE"/>
    <property type="match status" value="1"/>
</dbReference>
<evidence type="ECO:0000256" key="11">
    <source>
        <dbReference type="HAMAP-Rule" id="MF_01547"/>
    </source>
</evidence>
<evidence type="ECO:0000256" key="4">
    <source>
        <dbReference type="ARBA" id="ARBA00022691"/>
    </source>
</evidence>
<dbReference type="PIRSF" id="PIRSF005461">
    <property type="entry name" value="23S_rRNA_mtase"/>
    <property type="match status" value="1"/>
</dbReference>
<name>A0A3P3XKD1_9SPIR</name>
<feature type="region of interest" description="Disordered" evidence="13">
    <location>
        <begin position="43"/>
        <end position="65"/>
    </location>
</feature>
<protein>
    <recommendedName>
        <fullName evidence="7 11">Ribosomal RNA large subunit methyltransferase E</fullName>
        <ecNumber evidence="6 11">2.1.1.166</ecNumber>
    </recommendedName>
    <alternativeName>
        <fullName evidence="9 11">23S rRNA Um2552 methyltransferase</fullName>
    </alternativeName>
    <alternativeName>
        <fullName evidence="8 11">rRNA (uridine-2'-O-)-methyltransferase</fullName>
    </alternativeName>
</protein>
<sequence length="232" mass="24841">MAGYERPDYWTLKAKKEGYPARSVYKLEEIVRKFGLLKGFGGRTGAGKEDSVRSSPSSGASGAGAPGPAILDVGAAPGSWSLWLLRQMKGAGRLVAVDIQDLGIAPADSNFSFIKGSILVDSVRARLREAGPFNLVVSDAAPATTGNRLVDQARSEELVEAVMGLALEVLAPGGALVMKIFQGGEEKRLIAELKKHFAQARAFKPEACRAESFETYLVASGFARRDEQDKRL</sequence>
<evidence type="ECO:0000256" key="8">
    <source>
        <dbReference type="ARBA" id="ARBA00041995"/>
    </source>
</evidence>
<dbReference type="AlphaFoldDB" id="A0A3P3XKD1"/>
<comment type="caution">
    <text evidence="11">Lacks conserved residue(s) required for the propagation of feature annotation.</text>
</comment>
<comment type="catalytic activity">
    <reaction evidence="10 11">
        <text>uridine(2552) in 23S rRNA + S-adenosyl-L-methionine = 2'-O-methyluridine(2552) in 23S rRNA + S-adenosyl-L-homocysteine + H(+)</text>
        <dbReference type="Rhea" id="RHEA:42720"/>
        <dbReference type="Rhea" id="RHEA-COMP:10202"/>
        <dbReference type="Rhea" id="RHEA-COMP:10203"/>
        <dbReference type="ChEBI" id="CHEBI:15378"/>
        <dbReference type="ChEBI" id="CHEBI:57856"/>
        <dbReference type="ChEBI" id="CHEBI:59789"/>
        <dbReference type="ChEBI" id="CHEBI:65315"/>
        <dbReference type="ChEBI" id="CHEBI:74478"/>
        <dbReference type="EC" id="2.1.1.166"/>
    </reaction>
</comment>
<comment type="function">
    <text evidence="5 11">Specifically methylates the uridine in position 2552 of 23S rRNA at the 2'-O position of the ribose in the fully assembled 50S ribosomal subunit.</text>
</comment>
<feature type="active site" description="Proton acceptor" evidence="11 12">
    <location>
        <position position="179"/>
    </location>
</feature>
<evidence type="ECO:0000259" key="14">
    <source>
        <dbReference type="Pfam" id="PF01728"/>
    </source>
</evidence>
<keyword evidence="11" id="KW-0963">Cytoplasm</keyword>
<evidence type="ECO:0000256" key="1">
    <source>
        <dbReference type="ARBA" id="ARBA00022552"/>
    </source>
</evidence>
<evidence type="ECO:0000256" key="9">
    <source>
        <dbReference type="ARBA" id="ARBA00042745"/>
    </source>
</evidence>
<evidence type="ECO:0000256" key="2">
    <source>
        <dbReference type="ARBA" id="ARBA00022603"/>
    </source>
</evidence>
<reference evidence="15" key="1">
    <citation type="submission" date="2017-02" db="EMBL/GenBank/DDBJ databases">
        <authorList>
            <person name="Regsiter A."/>
            <person name="William W."/>
        </authorList>
    </citation>
    <scope>NUCLEOTIDE SEQUENCE</scope>
    <source>
        <strain evidence="15">Bib</strain>
    </source>
</reference>
<dbReference type="GO" id="GO:0005737">
    <property type="term" value="C:cytoplasm"/>
    <property type="evidence" value="ECO:0007669"/>
    <property type="project" value="UniProtKB-SubCell"/>
</dbReference>
<dbReference type="Pfam" id="PF01728">
    <property type="entry name" value="FtsJ"/>
    <property type="match status" value="1"/>
</dbReference>
<proteinExistence type="inferred from homology"/>
<dbReference type="InterPro" id="IPR050082">
    <property type="entry name" value="RNA_methyltr_RlmE"/>
</dbReference>